<name>A0A0W0YBK4_9GAMM</name>
<evidence type="ECO:0000256" key="1">
    <source>
        <dbReference type="SAM" id="Coils"/>
    </source>
</evidence>
<organism evidence="2 3">
    <name type="scientific">Legionella sainthelensi</name>
    <dbReference type="NCBI Taxonomy" id="28087"/>
    <lineage>
        <taxon>Bacteria</taxon>
        <taxon>Pseudomonadati</taxon>
        <taxon>Pseudomonadota</taxon>
        <taxon>Gammaproteobacteria</taxon>
        <taxon>Legionellales</taxon>
        <taxon>Legionellaceae</taxon>
        <taxon>Legionella</taxon>
    </lineage>
</organism>
<dbReference type="RefSeq" id="WP_027271621.1">
    <property type="nucleotide sequence ID" value="NZ_CAAAJE010000020.1"/>
</dbReference>
<dbReference type="Proteomes" id="UP000054621">
    <property type="component" value="Unassembled WGS sequence"/>
</dbReference>
<dbReference type="PATRIC" id="fig|28087.4.peg.3372"/>
<comment type="caution">
    <text evidence="2">The sequence shown here is derived from an EMBL/GenBank/DDBJ whole genome shotgun (WGS) entry which is preliminary data.</text>
</comment>
<evidence type="ECO:0000313" key="2">
    <source>
        <dbReference type="EMBL" id="KTD54321.1"/>
    </source>
</evidence>
<dbReference type="AlphaFoldDB" id="A0A0W0YBK4"/>
<sequence length="524" mass="60123">MSKNPATSKAYNAIFQDHNKNHRKIRRRQNVDAYDEGISCHIFAIASPTSDEKSGELNNKFIEINDEISNEYLIPKLQHDLAEQEKKESNENYIMKKYPEQTNEEIIQKRKKAMNEIQKLSQLQEIVLPVENMYLCGGFKSGQTSPEHMWIEDHTNGNSYDTFVDRGGIAVVKGVGKVGESFKPGCEGSAFEKDNIYRIKKDGYTWGQLIAIAAGGEGKDPFPDAIKNTLQVLAAINTVELVNEALEKIPEPILTQEEQNVLKKVVNEQKRKNNINDINDVTNNLIETEKKHYQSAINKMEIVGRERRKVAREIVGRGYNPYSVLVKIYENIKPERISQALTMKEATQCKQELLDELRKLELHKESLPKEEHVNFQNMIDEKKKQINAKFSDKEKIGEIVNKIKIAADNYLNWSSQNATGWFRTNYQYGQYGREQAGKLIKMIKEDKPILEILKETHDVVNNSGVNANSFSRYLHNALNENKPSLIGQTKLSQESVNYKQMLLVQLKEVESTEMKMENTNIVRI</sequence>
<evidence type="ECO:0000313" key="3">
    <source>
        <dbReference type="Proteomes" id="UP000054621"/>
    </source>
</evidence>
<reference evidence="2 3" key="1">
    <citation type="submission" date="2015-11" db="EMBL/GenBank/DDBJ databases">
        <title>Genomic analysis of 38 Legionella species identifies large and diverse effector repertoires.</title>
        <authorList>
            <person name="Burstein D."/>
            <person name="Amaro F."/>
            <person name="Zusman T."/>
            <person name="Lifshitz Z."/>
            <person name="Cohen O."/>
            <person name="Gilbert J.A."/>
            <person name="Pupko T."/>
            <person name="Shuman H.A."/>
            <person name="Segal G."/>
        </authorList>
    </citation>
    <scope>NUCLEOTIDE SEQUENCE [LARGE SCALE GENOMIC DNA]</scope>
    <source>
        <strain evidence="2 3">Mt.St.Helens-4</strain>
    </source>
</reference>
<feature type="coiled-coil region" evidence="1">
    <location>
        <begin position="343"/>
        <end position="370"/>
    </location>
</feature>
<keyword evidence="1" id="KW-0175">Coiled coil</keyword>
<dbReference type="EMBL" id="LNYV01000037">
    <property type="protein sequence ID" value="KTD54321.1"/>
    <property type="molecule type" value="Genomic_DNA"/>
</dbReference>
<accession>A0A0W0YBK4</accession>
<gene>
    <name evidence="2" type="ORF">Lsai_3143</name>
</gene>
<proteinExistence type="predicted"/>
<protein>
    <submittedName>
        <fullName evidence="2">Uncharacterized protein</fullName>
    </submittedName>
</protein>